<comment type="caution">
    <text evidence="1">The sequence shown here is derived from an EMBL/GenBank/DDBJ whole genome shotgun (WGS) entry which is preliminary data.</text>
</comment>
<dbReference type="AlphaFoldDB" id="A0A2A4F3X6"/>
<dbReference type="RefSeq" id="WP_096719487.1">
    <property type="nucleotide sequence ID" value="NZ_MTZV01000003.1"/>
</dbReference>
<evidence type="ECO:0000313" key="2">
    <source>
        <dbReference type="Proteomes" id="UP000218022"/>
    </source>
</evidence>
<reference evidence="1 2" key="1">
    <citation type="submission" date="2017-01" db="EMBL/GenBank/DDBJ databases">
        <title>Whole-Genome Shotgun Sequencing of Two beta-Proteobacterial Species in Search of the Bulgecin Biosynthetic Cluster.</title>
        <authorList>
            <person name="Horsman M.E."/>
            <person name="Marous D.R."/>
            <person name="Li R."/>
            <person name="Oliver R.A."/>
            <person name="Byun B."/>
            <person name="Emrich S.J."/>
            <person name="Boggess B."/>
            <person name="Townsend C.A."/>
            <person name="Mobashery S."/>
        </authorList>
    </citation>
    <scope>NUCLEOTIDE SEQUENCE [LARGE SCALE GENOMIC DNA]</scope>
    <source>
        <strain evidence="1 2">ATCC 31363</strain>
    </source>
</reference>
<evidence type="ECO:0000313" key="1">
    <source>
        <dbReference type="EMBL" id="PCE27059.1"/>
    </source>
</evidence>
<accession>A0A2A4F3X6</accession>
<organism evidence="1 2">
    <name type="scientific">Paraburkholderia acidicola</name>
    <dbReference type="NCBI Taxonomy" id="1912599"/>
    <lineage>
        <taxon>Bacteria</taxon>
        <taxon>Pseudomonadati</taxon>
        <taxon>Pseudomonadota</taxon>
        <taxon>Betaproteobacteria</taxon>
        <taxon>Burkholderiales</taxon>
        <taxon>Burkholderiaceae</taxon>
        <taxon>Paraburkholderia</taxon>
    </lineage>
</organism>
<gene>
    <name evidence="1" type="ORF">BWP39_09740</name>
</gene>
<proteinExistence type="predicted"/>
<protein>
    <submittedName>
        <fullName evidence="1">Uncharacterized protein</fullName>
    </submittedName>
</protein>
<dbReference type="Proteomes" id="UP000218022">
    <property type="component" value="Unassembled WGS sequence"/>
</dbReference>
<sequence length="250" mass="28722">MPGKLSAYEAELEMARATVEKFRERWEKKIAAVAQRVKLFKPIRGRRRYAYLVNDDEPVLDQFVRAWKRASLQVETFTGPYGKGASRAACMPTTERGCRRVTLKVYRTMNRRPVDENVARAFLLRLGDDLPKGNWRYIVRSETGAKYRLRVRKDNRWEYLPVTEWVVLGCIGDTGKIAQALEPEEVDRAALVKTWSTLRGLKFLVRDPSTAPLRVAASMGDILVVYCRHHVEPGCKIPIPYKSTTGWFSD</sequence>
<dbReference type="EMBL" id="MTZV01000003">
    <property type="protein sequence ID" value="PCE27059.1"/>
    <property type="molecule type" value="Genomic_DNA"/>
</dbReference>
<name>A0A2A4F3X6_9BURK</name>